<protein>
    <submittedName>
        <fullName evidence="1">Uncharacterized protein</fullName>
    </submittedName>
</protein>
<sequence length="65" mass="7965">MNNFFQIIVFFFILRHEFGNFYINYINVLHVFFFFDMMEVRGRVVLWFCVWMDSGELVTIPKTAN</sequence>
<accession>A0A1I3PNS5</accession>
<keyword evidence="2" id="KW-1185">Reference proteome</keyword>
<dbReference type="EMBL" id="FOSB01000001">
    <property type="protein sequence ID" value="SFJ22977.1"/>
    <property type="molecule type" value="Genomic_DNA"/>
</dbReference>
<reference evidence="2" key="1">
    <citation type="submission" date="2016-10" db="EMBL/GenBank/DDBJ databases">
        <authorList>
            <person name="Varghese N."/>
            <person name="Submissions S."/>
        </authorList>
    </citation>
    <scope>NUCLEOTIDE SEQUENCE [LARGE SCALE GENOMIC DNA]</scope>
    <source>
        <strain evidence="2">CGMCC 1.3704</strain>
    </source>
</reference>
<evidence type="ECO:0000313" key="1">
    <source>
        <dbReference type="EMBL" id="SFJ22977.1"/>
    </source>
</evidence>
<dbReference type="Proteomes" id="UP000183557">
    <property type="component" value="Unassembled WGS sequence"/>
</dbReference>
<evidence type="ECO:0000313" key="2">
    <source>
        <dbReference type="Proteomes" id="UP000183557"/>
    </source>
</evidence>
<gene>
    <name evidence="1" type="ORF">SAMN04487936_101388</name>
</gene>
<organism evidence="1 2">
    <name type="scientific">Halobacillus dabanensis</name>
    <dbReference type="NCBI Taxonomy" id="240302"/>
    <lineage>
        <taxon>Bacteria</taxon>
        <taxon>Bacillati</taxon>
        <taxon>Bacillota</taxon>
        <taxon>Bacilli</taxon>
        <taxon>Bacillales</taxon>
        <taxon>Bacillaceae</taxon>
        <taxon>Halobacillus</taxon>
    </lineage>
</organism>
<dbReference type="AlphaFoldDB" id="A0A1I3PNS5"/>
<name>A0A1I3PNS5_HALDA</name>
<proteinExistence type="predicted"/>